<dbReference type="InterPro" id="IPR003661">
    <property type="entry name" value="HisK_dim/P_dom"/>
</dbReference>
<feature type="domain" description="Response regulatory" evidence="7">
    <location>
        <begin position="488"/>
        <end position="599"/>
    </location>
</feature>
<dbReference type="InterPro" id="IPR011006">
    <property type="entry name" value="CheY-like_superfamily"/>
</dbReference>
<dbReference type="PANTHER" id="PTHR43065:SF49">
    <property type="entry name" value="HISTIDINE KINASE"/>
    <property type="match status" value="1"/>
</dbReference>
<dbReference type="InterPro" id="IPR003594">
    <property type="entry name" value="HATPase_dom"/>
</dbReference>
<feature type="transmembrane region" description="Helical" evidence="5">
    <location>
        <begin position="90"/>
        <end position="113"/>
    </location>
</feature>
<dbReference type="InterPro" id="IPR036097">
    <property type="entry name" value="HisK_dim/P_sf"/>
</dbReference>
<keyword evidence="5" id="KW-1133">Transmembrane helix</keyword>
<dbReference type="PRINTS" id="PR00344">
    <property type="entry name" value="BCTRLSENSOR"/>
</dbReference>
<dbReference type="PROSITE" id="PS50109">
    <property type="entry name" value="HIS_KIN"/>
    <property type="match status" value="1"/>
</dbReference>
<feature type="domain" description="Histidine kinase" evidence="6">
    <location>
        <begin position="247"/>
        <end position="468"/>
    </location>
</feature>
<dbReference type="Gene3D" id="1.10.287.130">
    <property type="match status" value="1"/>
</dbReference>
<feature type="transmembrane region" description="Helical" evidence="5">
    <location>
        <begin position="32"/>
        <end position="52"/>
    </location>
</feature>
<dbReference type="SUPFAM" id="SSF55874">
    <property type="entry name" value="ATPase domain of HSP90 chaperone/DNA topoisomerase II/histidine kinase"/>
    <property type="match status" value="1"/>
</dbReference>
<dbReference type="Gene3D" id="3.30.565.10">
    <property type="entry name" value="Histidine kinase-like ATPase, C-terminal domain"/>
    <property type="match status" value="1"/>
</dbReference>
<sequence>MSPARPRGGRPHPGQPEVRAERMALLFRQTPIAVAVTAVNALLMTALLLHAGEPRAPAWMLLVLAVAAARLLLARAWRRAAPAGRQVARWDLLGTLAVGAAGLAWGCGAVWLWPPTAAANRLVWTFLIGGMCAGASGLYHAHLPATLAFLLGAGLPLIGRYAAEGTAEGGIAAAMILVFLGALAFSVWRSSQDFAAHVRLRLDLARQARTLDAMTLKLREAVARHHGAEASLRQAQKMEAVGQLTGGIAHDFNNLLTAVLGSLALLRKHLPPGDERMARLLDNAWQGAQRGAALTQRLLAFGRRQTLEPTAVSLPQLVRDMTPLLQSALGGGARLRSDFPPALPPVLVDANQLELALLNLVANARDAMPEGGEIQVSAAEQTVPPGEAGGLPPGNYVALRVADAGEGMDEATLARAIEPFFTTKGLGKGTGLGLSMVHGLAAQSGGRFLLRSARGEGTVAELWLPRAEASAPPLPDEPPPGPAGRSGHVLLVDDDPLVLRSTAAMLEDLGHAVTEAGSGEAALAQLAAGIPVDLLITDQAMPGMTGLQLIEAARRQRPGLPVLLATGYAELEGGMPPGLARLGKPFAQERLAAAVAERLGGDRPDPMPG</sequence>
<evidence type="ECO:0000256" key="2">
    <source>
        <dbReference type="ARBA" id="ARBA00012438"/>
    </source>
</evidence>
<accession>A0A327MEJ6</accession>
<evidence type="ECO:0000256" key="4">
    <source>
        <dbReference type="PROSITE-ProRule" id="PRU00169"/>
    </source>
</evidence>
<name>A0A327MEJ6_9PROT</name>
<proteinExistence type="predicted"/>
<evidence type="ECO:0000313" key="9">
    <source>
        <dbReference type="Proteomes" id="UP000249065"/>
    </source>
</evidence>
<dbReference type="Proteomes" id="UP000249065">
    <property type="component" value="Unassembled WGS sequence"/>
</dbReference>
<feature type="transmembrane region" description="Helical" evidence="5">
    <location>
        <begin position="146"/>
        <end position="163"/>
    </location>
</feature>
<dbReference type="GO" id="GO:0000155">
    <property type="term" value="F:phosphorelay sensor kinase activity"/>
    <property type="evidence" value="ECO:0007669"/>
    <property type="project" value="InterPro"/>
</dbReference>
<dbReference type="InterPro" id="IPR004358">
    <property type="entry name" value="Sig_transdc_His_kin-like_C"/>
</dbReference>
<evidence type="ECO:0000259" key="6">
    <source>
        <dbReference type="PROSITE" id="PS50109"/>
    </source>
</evidence>
<keyword evidence="5" id="KW-0472">Membrane</keyword>
<evidence type="ECO:0000256" key="1">
    <source>
        <dbReference type="ARBA" id="ARBA00000085"/>
    </source>
</evidence>
<keyword evidence="5" id="KW-0812">Transmembrane</keyword>
<dbReference type="SUPFAM" id="SSF52172">
    <property type="entry name" value="CheY-like"/>
    <property type="match status" value="1"/>
</dbReference>
<dbReference type="InterPro" id="IPR001789">
    <property type="entry name" value="Sig_transdc_resp-reg_receiver"/>
</dbReference>
<keyword evidence="9" id="KW-1185">Reference proteome</keyword>
<keyword evidence="3 4" id="KW-0597">Phosphoprotein</keyword>
<dbReference type="PROSITE" id="PS50110">
    <property type="entry name" value="RESPONSE_REGULATORY"/>
    <property type="match status" value="1"/>
</dbReference>
<feature type="transmembrane region" description="Helical" evidence="5">
    <location>
        <begin position="169"/>
        <end position="188"/>
    </location>
</feature>
<dbReference type="CDD" id="cd00082">
    <property type="entry name" value="HisKA"/>
    <property type="match status" value="1"/>
</dbReference>
<comment type="catalytic activity">
    <reaction evidence="1">
        <text>ATP + protein L-histidine = ADP + protein N-phospho-L-histidine.</text>
        <dbReference type="EC" id="2.7.13.3"/>
    </reaction>
</comment>
<dbReference type="Pfam" id="PF02518">
    <property type="entry name" value="HATPase_c"/>
    <property type="match status" value="1"/>
</dbReference>
<dbReference type="InterPro" id="IPR005467">
    <property type="entry name" value="His_kinase_dom"/>
</dbReference>
<dbReference type="InterPro" id="IPR036890">
    <property type="entry name" value="HATPase_C_sf"/>
</dbReference>
<dbReference type="AlphaFoldDB" id="A0A327MEJ6"/>
<dbReference type="PANTHER" id="PTHR43065">
    <property type="entry name" value="SENSOR HISTIDINE KINASE"/>
    <property type="match status" value="1"/>
</dbReference>
<dbReference type="EC" id="2.7.13.3" evidence="2"/>
<evidence type="ECO:0000256" key="3">
    <source>
        <dbReference type="ARBA" id="ARBA00022553"/>
    </source>
</evidence>
<organism evidence="8 9">
    <name type="scientific">Roseicella frigidaeris</name>
    <dbReference type="NCBI Taxonomy" id="2230885"/>
    <lineage>
        <taxon>Bacteria</taxon>
        <taxon>Pseudomonadati</taxon>
        <taxon>Pseudomonadota</taxon>
        <taxon>Alphaproteobacteria</taxon>
        <taxon>Acetobacterales</taxon>
        <taxon>Roseomonadaceae</taxon>
        <taxon>Roseicella</taxon>
    </lineage>
</organism>
<dbReference type="SUPFAM" id="SSF47384">
    <property type="entry name" value="Homodimeric domain of signal transducing histidine kinase"/>
    <property type="match status" value="1"/>
</dbReference>
<dbReference type="SMART" id="SM00388">
    <property type="entry name" value="HisKA"/>
    <property type="match status" value="1"/>
</dbReference>
<gene>
    <name evidence="8" type="ORF">DOO78_05410</name>
</gene>
<feature type="transmembrane region" description="Helical" evidence="5">
    <location>
        <begin position="58"/>
        <end position="78"/>
    </location>
</feature>
<dbReference type="SMART" id="SM00387">
    <property type="entry name" value="HATPase_c"/>
    <property type="match status" value="1"/>
</dbReference>
<dbReference type="Gene3D" id="3.40.50.2300">
    <property type="match status" value="1"/>
</dbReference>
<evidence type="ECO:0000256" key="5">
    <source>
        <dbReference type="SAM" id="Phobius"/>
    </source>
</evidence>
<dbReference type="Pfam" id="PF00072">
    <property type="entry name" value="Response_reg"/>
    <property type="match status" value="1"/>
</dbReference>
<comment type="caution">
    <text evidence="8">The sequence shown here is derived from an EMBL/GenBank/DDBJ whole genome shotgun (WGS) entry which is preliminary data.</text>
</comment>
<evidence type="ECO:0000313" key="8">
    <source>
        <dbReference type="EMBL" id="RAI60494.1"/>
    </source>
</evidence>
<protein>
    <recommendedName>
        <fullName evidence="2">histidine kinase</fullName>
        <ecNumber evidence="2">2.7.13.3</ecNumber>
    </recommendedName>
</protein>
<dbReference type="EMBL" id="QLIX01000002">
    <property type="protein sequence ID" value="RAI60494.1"/>
    <property type="molecule type" value="Genomic_DNA"/>
</dbReference>
<feature type="modified residue" description="4-aspartylphosphate" evidence="4">
    <location>
        <position position="538"/>
    </location>
</feature>
<dbReference type="Pfam" id="PF00512">
    <property type="entry name" value="HisKA"/>
    <property type="match status" value="1"/>
</dbReference>
<dbReference type="SMART" id="SM00448">
    <property type="entry name" value="REC"/>
    <property type="match status" value="1"/>
</dbReference>
<evidence type="ECO:0000259" key="7">
    <source>
        <dbReference type="PROSITE" id="PS50110"/>
    </source>
</evidence>
<reference evidence="9" key="1">
    <citation type="submission" date="2018-06" db="EMBL/GenBank/DDBJ databases">
        <authorList>
            <person name="Khan S.A."/>
        </authorList>
    </citation>
    <scope>NUCLEOTIDE SEQUENCE [LARGE SCALE GENOMIC DNA]</scope>
    <source>
        <strain evidence="9">DB-1506</strain>
    </source>
</reference>